<organism evidence="2 3">
    <name type="scientific">Rhizorhapis suberifaciens</name>
    <name type="common">corky root of lettuce</name>
    <dbReference type="NCBI Taxonomy" id="13656"/>
    <lineage>
        <taxon>Bacteria</taxon>
        <taxon>Pseudomonadati</taxon>
        <taxon>Pseudomonadota</taxon>
        <taxon>Alphaproteobacteria</taxon>
        <taxon>Sphingomonadales</taxon>
        <taxon>Sphingomonadaceae</taxon>
        <taxon>Rhizorhapis</taxon>
    </lineage>
</organism>
<dbReference type="EMBL" id="JACHOV010000002">
    <property type="protein sequence ID" value="MBB4640493.1"/>
    <property type="molecule type" value="Genomic_DNA"/>
</dbReference>
<sequence>MKNEDEDMIRARQRSRALVTAALLGVLVLLFYFITLAKIGGS</sequence>
<dbReference type="AlphaFoldDB" id="A0A840HRI8"/>
<keyword evidence="3" id="KW-1185">Reference proteome</keyword>
<keyword evidence="1" id="KW-1133">Transmembrane helix</keyword>
<gene>
    <name evidence="2" type="ORF">HNQ99_000781</name>
</gene>
<reference evidence="2 3" key="1">
    <citation type="submission" date="2020-08" db="EMBL/GenBank/DDBJ databases">
        <title>Genomic Encyclopedia of Type Strains, Phase IV (KMG-IV): sequencing the most valuable type-strain genomes for metagenomic binning, comparative biology and taxonomic classification.</title>
        <authorList>
            <person name="Goeker M."/>
        </authorList>
    </citation>
    <scope>NUCLEOTIDE SEQUENCE [LARGE SCALE GENOMIC DNA]</scope>
    <source>
        <strain evidence="2 3">DSM 7465</strain>
    </source>
</reference>
<dbReference type="RefSeq" id="WP_281376760.1">
    <property type="nucleotide sequence ID" value="NZ_JACHOV010000002.1"/>
</dbReference>
<feature type="transmembrane region" description="Helical" evidence="1">
    <location>
        <begin position="17"/>
        <end position="37"/>
    </location>
</feature>
<protein>
    <submittedName>
        <fullName evidence="2">Uncharacterized protein</fullName>
    </submittedName>
</protein>
<dbReference type="Proteomes" id="UP000575068">
    <property type="component" value="Unassembled WGS sequence"/>
</dbReference>
<keyword evidence="1" id="KW-0812">Transmembrane</keyword>
<comment type="caution">
    <text evidence="2">The sequence shown here is derived from an EMBL/GenBank/DDBJ whole genome shotgun (WGS) entry which is preliminary data.</text>
</comment>
<proteinExistence type="predicted"/>
<evidence type="ECO:0000256" key="1">
    <source>
        <dbReference type="SAM" id="Phobius"/>
    </source>
</evidence>
<evidence type="ECO:0000313" key="2">
    <source>
        <dbReference type="EMBL" id="MBB4640493.1"/>
    </source>
</evidence>
<evidence type="ECO:0000313" key="3">
    <source>
        <dbReference type="Proteomes" id="UP000575068"/>
    </source>
</evidence>
<name>A0A840HRI8_9SPHN</name>
<keyword evidence="1" id="KW-0472">Membrane</keyword>
<accession>A0A840HRI8</accession>